<dbReference type="AlphaFoldDB" id="A0A0E9Q8R3"/>
<protein>
    <submittedName>
        <fullName evidence="1">Uncharacterized protein</fullName>
    </submittedName>
</protein>
<reference evidence="1" key="2">
    <citation type="journal article" date="2015" name="Fish Shellfish Immunol.">
        <title>Early steps in the European eel (Anguilla anguilla)-Vibrio vulnificus interaction in the gills: Role of the RtxA13 toxin.</title>
        <authorList>
            <person name="Callol A."/>
            <person name="Pajuelo D."/>
            <person name="Ebbesson L."/>
            <person name="Teles M."/>
            <person name="MacKenzie S."/>
            <person name="Amaro C."/>
        </authorList>
    </citation>
    <scope>NUCLEOTIDE SEQUENCE</scope>
</reference>
<dbReference type="EMBL" id="GBXM01095428">
    <property type="protein sequence ID" value="JAH13149.1"/>
    <property type="molecule type" value="Transcribed_RNA"/>
</dbReference>
<accession>A0A0E9Q8R3</accession>
<name>A0A0E9Q8R3_ANGAN</name>
<sequence>MACSLLGEVRLQPCSQSPQRLTVLQSRK</sequence>
<proteinExistence type="predicted"/>
<evidence type="ECO:0000313" key="1">
    <source>
        <dbReference type="EMBL" id="JAH13149.1"/>
    </source>
</evidence>
<organism evidence="1">
    <name type="scientific">Anguilla anguilla</name>
    <name type="common">European freshwater eel</name>
    <name type="synonym">Muraena anguilla</name>
    <dbReference type="NCBI Taxonomy" id="7936"/>
    <lineage>
        <taxon>Eukaryota</taxon>
        <taxon>Metazoa</taxon>
        <taxon>Chordata</taxon>
        <taxon>Craniata</taxon>
        <taxon>Vertebrata</taxon>
        <taxon>Euteleostomi</taxon>
        <taxon>Actinopterygii</taxon>
        <taxon>Neopterygii</taxon>
        <taxon>Teleostei</taxon>
        <taxon>Anguilliformes</taxon>
        <taxon>Anguillidae</taxon>
        <taxon>Anguilla</taxon>
    </lineage>
</organism>
<reference evidence="1" key="1">
    <citation type="submission" date="2014-11" db="EMBL/GenBank/DDBJ databases">
        <authorList>
            <person name="Amaro Gonzalez C."/>
        </authorList>
    </citation>
    <scope>NUCLEOTIDE SEQUENCE</scope>
</reference>